<dbReference type="PANTHER" id="PTHR35008">
    <property type="entry name" value="BLL4482 PROTEIN-RELATED"/>
    <property type="match status" value="1"/>
</dbReference>
<evidence type="ECO:0000256" key="6">
    <source>
        <dbReference type="SAM" id="SignalP"/>
    </source>
</evidence>
<dbReference type="RefSeq" id="WP_378998033.1">
    <property type="nucleotide sequence ID" value="NZ_JBHSMT010000024.1"/>
</dbReference>
<dbReference type="PROSITE" id="PS51007">
    <property type="entry name" value="CYTC"/>
    <property type="match status" value="1"/>
</dbReference>
<evidence type="ECO:0000256" key="5">
    <source>
        <dbReference type="SAM" id="MobiDB-lite"/>
    </source>
</evidence>
<dbReference type="Gene3D" id="1.10.760.10">
    <property type="entry name" value="Cytochrome c-like domain"/>
    <property type="match status" value="2"/>
</dbReference>
<dbReference type="Pfam" id="PF21342">
    <property type="entry name" value="SoxA-TsdA_cyt-c"/>
    <property type="match status" value="1"/>
</dbReference>
<keyword evidence="9" id="KW-1185">Reference proteome</keyword>
<dbReference type="Proteomes" id="UP001596045">
    <property type="component" value="Unassembled WGS sequence"/>
</dbReference>
<dbReference type="InterPro" id="IPR051459">
    <property type="entry name" value="Cytochrome_c-type_DH"/>
</dbReference>
<feature type="region of interest" description="Disordered" evidence="5">
    <location>
        <begin position="259"/>
        <end position="279"/>
    </location>
</feature>
<dbReference type="SUPFAM" id="SSF46626">
    <property type="entry name" value="Cytochrome c"/>
    <property type="match status" value="2"/>
</dbReference>
<evidence type="ECO:0000313" key="9">
    <source>
        <dbReference type="Proteomes" id="UP001596045"/>
    </source>
</evidence>
<evidence type="ECO:0000256" key="1">
    <source>
        <dbReference type="ARBA" id="ARBA00022617"/>
    </source>
</evidence>
<evidence type="ECO:0000256" key="3">
    <source>
        <dbReference type="ARBA" id="ARBA00023004"/>
    </source>
</evidence>
<keyword evidence="6" id="KW-0732">Signal</keyword>
<dbReference type="PANTHER" id="PTHR35008:SF9">
    <property type="entry name" value="CYTOCHROME C DOMAIN-CONTAINING PROTEIN"/>
    <property type="match status" value="1"/>
</dbReference>
<gene>
    <name evidence="8" type="ORF">ACFPM8_13260</name>
</gene>
<comment type="caution">
    <text evidence="8">The sequence shown here is derived from an EMBL/GenBank/DDBJ whole genome shotgun (WGS) entry which is preliminary data.</text>
</comment>
<feature type="signal peptide" evidence="6">
    <location>
        <begin position="1"/>
        <end position="29"/>
    </location>
</feature>
<feature type="compositionally biased region" description="Basic and acidic residues" evidence="5">
    <location>
        <begin position="270"/>
        <end position="279"/>
    </location>
</feature>
<feature type="domain" description="Cytochrome c" evidence="7">
    <location>
        <begin position="171"/>
        <end position="257"/>
    </location>
</feature>
<keyword evidence="1 4" id="KW-0349">Heme</keyword>
<proteinExistence type="predicted"/>
<reference evidence="9" key="1">
    <citation type="journal article" date="2019" name="Int. J. Syst. Evol. Microbiol.">
        <title>The Global Catalogue of Microorganisms (GCM) 10K type strain sequencing project: providing services to taxonomists for standard genome sequencing and annotation.</title>
        <authorList>
            <consortium name="The Broad Institute Genomics Platform"/>
            <consortium name="The Broad Institute Genome Sequencing Center for Infectious Disease"/>
            <person name="Wu L."/>
            <person name="Ma J."/>
        </authorList>
    </citation>
    <scope>NUCLEOTIDE SEQUENCE [LARGE SCALE GENOMIC DNA]</scope>
    <source>
        <strain evidence="9">JCM 17066</strain>
    </source>
</reference>
<name>A0ABW0MAT2_9BURK</name>
<dbReference type="InterPro" id="IPR036909">
    <property type="entry name" value="Cyt_c-like_dom_sf"/>
</dbReference>
<keyword evidence="3 4" id="KW-0408">Iron</keyword>
<protein>
    <submittedName>
        <fullName evidence="8">C-type cytochrome</fullName>
    </submittedName>
</protein>
<accession>A0ABW0MAT2</accession>
<dbReference type="InterPro" id="IPR009056">
    <property type="entry name" value="Cyt_c-like_dom"/>
</dbReference>
<sequence>MSGKPRTTISLAIAIVVASALALPVVAQAEIAAADFNPPEDAAMPNGPKGEAIRAGQRLLTDTHKLLPQNVGNGLNCTSCHLNGGKTQNAAPWVGIWGVFPEYRSRSGKVITLQERVNDCFQRSMNGKPLAFDSREMNAILSYMQWLSSTVPTNVSVKGRGFGAIDQKLKPDAKHGAQVYAEKCASCHAADGGGLKNPAGGYVFPPLWGADTFNVGAGMARTYTAAAFVKHNMPLGQGGSLSDQQALDIAEFFTHQPRPAYAGQAGDWPNGDRPKDARN</sequence>
<dbReference type="Pfam" id="PF13442">
    <property type="entry name" value="Cytochrome_CBB3"/>
    <property type="match status" value="1"/>
</dbReference>
<evidence type="ECO:0000256" key="2">
    <source>
        <dbReference type="ARBA" id="ARBA00022723"/>
    </source>
</evidence>
<evidence type="ECO:0000259" key="7">
    <source>
        <dbReference type="PROSITE" id="PS51007"/>
    </source>
</evidence>
<keyword evidence="2 4" id="KW-0479">Metal-binding</keyword>
<evidence type="ECO:0000256" key="4">
    <source>
        <dbReference type="PROSITE-ProRule" id="PRU00433"/>
    </source>
</evidence>
<organism evidence="8 9">
    <name type="scientific">Paraherbaspirillum soli</name>
    <dbReference type="NCBI Taxonomy" id="631222"/>
    <lineage>
        <taxon>Bacteria</taxon>
        <taxon>Pseudomonadati</taxon>
        <taxon>Pseudomonadota</taxon>
        <taxon>Betaproteobacteria</taxon>
        <taxon>Burkholderiales</taxon>
        <taxon>Oxalobacteraceae</taxon>
        <taxon>Paraherbaspirillum</taxon>
    </lineage>
</organism>
<dbReference type="EMBL" id="JBHSMT010000024">
    <property type="protein sequence ID" value="MFC5474924.1"/>
    <property type="molecule type" value="Genomic_DNA"/>
</dbReference>
<evidence type="ECO:0000313" key="8">
    <source>
        <dbReference type="EMBL" id="MFC5474924.1"/>
    </source>
</evidence>
<feature type="chain" id="PRO_5047382338" evidence="6">
    <location>
        <begin position="30"/>
        <end position="279"/>
    </location>
</feature>